<name>S8FXE5_FOMSC</name>
<proteinExistence type="predicted"/>
<accession>S8FXE5</accession>
<dbReference type="AlphaFoldDB" id="S8FXE5"/>
<reference evidence="1 2" key="1">
    <citation type="journal article" date="2012" name="Science">
        <title>The Paleozoic origin of enzymatic lignin decomposition reconstructed from 31 fungal genomes.</title>
        <authorList>
            <person name="Floudas D."/>
            <person name="Binder M."/>
            <person name="Riley R."/>
            <person name="Barry K."/>
            <person name="Blanchette R.A."/>
            <person name="Henrissat B."/>
            <person name="Martinez A.T."/>
            <person name="Otillar R."/>
            <person name="Spatafora J.W."/>
            <person name="Yadav J.S."/>
            <person name="Aerts A."/>
            <person name="Benoit I."/>
            <person name="Boyd A."/>
            <person name="Carlson A."/>
            <person name="Copeland A."/>
            <person name="Coutinho P.M."/>
            <person name="de Vries R.P."/>
            <person name="Ferreira P."/>
            <person name="Findley K."/>
            <person name="Foster B."/>
            <person name="Gaskell J."/>
            <person name="Glotzer D."/>
            <person name="Gorecki P."/>
            <person name="Heitman J."/>
            <person name="Hesse C."/>
            <person name="Hori C."/>
            <person name="Igarashi K."/>
            <person name="Jurgens J.A."/>
            <person name="Kallen N."/>
            <person name="Kersten P."/>
            <person name="Kohler A."/>
            <person name="Kuees U."/>
            <person name="Kumar T.K.A."/>
            <person name="Kuo A."/>
            <person name="LaButti K."/>
            <person name="Larrondo L.F."/>
            <person name="Lindquist E."/>
            <person name="Ling A."/>
            <person name="Lombard V."/>
            <person name="Lucas S."/>
            <person name="Lundell T."/>
            <person name="Martin R."/>
            <person name="McLaughlin D.J."/>
            <person name="Morgenstern I."/>
            <person name="Morin E."/>
            <person name="Murat C."/>
            <person name="Nagy L.G."/>
            <person name="Nolan M."/>
            <person name="Ohm R.A."/>
            <person name="Patyshakuliyeva A."/>
            <person name="Rokas A."/>
            <person name="Ruiz-Duenas F.J."/>
            <person name="Sabat G."/>
            <person name="Salamov A."/>
            <person name="Samejima M."/>
            <person name="Schmutz J."/>
            <person name="Slot J.C."/>
            <person name="St John F."/>
            <person name="Stenlid J."/>
            <person name="Sun H."/>
            <person name="Sun S."/>
            <person name="Syed K."/>
            <person name="Tsang A."/>
            <person name="Wiebenga A."/>
            <person name="Young D."/>
            <person name="Pisabarro A."/>
            <person name="Eastwood D.C."/>
            <person name="Martin F."/>
            <person name="Cullen D."/>
            <person name="Grigoriev I.V."/>
            <person name="Hibbett D.S."/>
        </authorList>
    </citation>
    <scope>NUCLEOTIDE SEQUENCE</scope>
    <source>
        <strain evidence="2">FP-58527</strain>
    </source>
</reference>
<keyword evidence="2" id="KW-1185">Reference proteome</keyword>
<dbReference type="Proteomes" id="UP000015241">
    <property type="component" value="Unassembled WGS sequence"/>
</dbReference>
<gene>
    <name evidence="1" type="ORF">FOMPIDRAFT_1047306</name>
</gene>
<dbReference type="EMBL" id="KE504132">
    <property type="protein sequence ID" value="EPT02935.1"/>
    <property type="molecule type" value="Genomic_DNA"/>
</dbReference>
<dbReference type="STRING" id="743788.S8FXE5"/>
<dbReference type="HOGENOM" id="CLU_1077826_0_0_1"/>
<dbReference type="OrthoDB" id="5340163at2759"/>
<sequence length="258" mass="29827">MWLHEDRARYSRARLLRATVSLLLEDEHCEVPVDERLLWTTREDYRREAWHMQLGLYRAPPDVQFILTENGLGLREGATTPKLEGSKTYFTSTLSFPNTPKLVIVLRSTLLSQEADIRAGVRVSPEQARRFTYTTRAFSRVFFFHDLPRTQAKRIHIPPLSSAETSWLGKHYSDMSAEDQRKHDDYHNHCLLGGKPLASRLRDRFVFAIDDLTADQADRINVLRLTHCRETICFVSPKCLLQAIEAFEGDRLLSIDGK</sequence>
<evidence type="ECO:0000313" key="2">
    <source>
        <dbReference type="Proteomes" id="UP000015241"/>
    </source>
</evidence>
<evidence type="ECO:0000313" key="1">
    <source>
        <dbReference type="EMBL" id="EPT02935.1"/>
    </source>
</evidence>
<protein>
    <submittedName>
        <fullName evidence="1">Uncharacterized protein</fullName>
    </submittedName>
</protein>
<organism evidence="1 2">
    <name type="scientific">Fomitopsis schrenkii</name>
    <name type="common">Brown rot fungus</name>
    <dbReference type="NCBI Taxonomy" id="2126942"/>
    <lineage>
        <taxon>Eukaryota</taxon>
        <taxon>Fungi</taxon>
        <taxon>Dikarya</taxon>
        <taxon>Basidiomycota</taxon>
        <taxon>Agaricomycotina</taxon>
        <taxon>Agaricomycetes</taxon>
        <taxon>Polyporales</taxon>
        <taxon>Fomitopsis</taxon>
    </lineage>
</organism>
<dbReference type="InParanoid" id="S8FXE5"/>